<keyword evidence="2" id="KW-0732">Signal</keyword>
<accession>A0A1I6VP69</accession>
<dbReference type="InterPro" id="IPR032675">
    <property type="entry name" value="LRR_dom_sf"/>
</dbReference>
<dbReference type="Pfam" id="PF13287">
    <property type="entry name" value="Fn3_assoc"/>
    <property type="match status" value="1"/>
</dbReference>
<dbReference type="RefSeq" id="WP_074980170.1">
    <property type="nucleotide sequence ID" value="NZ_FPAG01000011.1"/>
</dbReference>
<dbReference type="Proteomes" id="UP000183209">
    <property type="component" value="Unassembled WGS sequence"/>
</dbReference>
<feature type="domain" description="Cytochrome C Planctomycete-type" evidence="3">
    <location>
        <begin position="196"/>
        <end position="255"/>
    </location>
</feature>
<evidence type="ECO:0000259" key="4">
    <source>
        <dbReference type="Pfam" id="PF09990"/>
    </source>
</evidence>
<proteinExistence type="predicted"/>
<dbReference type="PANTHER" id="PTHR35889:SF3">
    <property type="entry name" value="F-BOX DOMAIN-CONTAINING PROTEIN"/>
    <property type="match status" value="1"/>
</dbReference>
<evidence type="ECO:0000259" key="3">
    <source>
        <dbReference type="Pfam" id="PF07635"/>
    </source>
</evidence>
<protein>
    <submittedName>
        <fullName evidence="5">Uncharacterized membrane protein</fullName>
    </submittedName>
</protein>
<dbReference type="SUPFAM" id="SSF52047">
    <property type="entry name" value="RNI-like"/>
    <property type="match status" value="1"/>
</dbReference>
<gene>
    <name evidence="5" type="ORF">SAMN04487906_3267</name>
</gene>
<feature type="transmembrane region" description="Helical" evidence="1">
    <location>
        <begin position="40"/>
        <end position="61"/>
    </location>
</feature>
<dbReference type="InterPro" id="IPR026876">
    <property type="entry name" value="Fn3_assoc_repeat"/>
</dbReference>
<feature type="domain" description="DUF2231" evidence="4">
    <location>
        <begin position="37"/>
        <end position="153"/>
    </location>
</feature>
<evidence type="ECO:0000313" key="5">
    <source>
        <dbReference type="EMBL" id="SFT15540.1"/>
    </source>
</evidence>
<name>A0A1I6VP69_9FLAO</name>
<feature type="chain" id="PRO_5010384914" evidence="2">
    <location>
        <begin position="22"/>
        <end position="703"/>
    </location>
</feature>
<keyword evidence="1" id="KW-0472">Membrane</keyword>
<feature type="signal peptide" evidence="2">
    <location>
        <begin position="1"/>
        <end position="21"/>
    </location>
</feature>
<dbReference type="Gene3D" id="3.80.10.10">
    <property type="entry name" value="Ribonuclease Inhibitor"/>
    <property type="match status" value="1"/>
</dbReference>
<dbReference type="Pfam" id="PF09990">
    <property type="entry name" value="DUF2231"/>
    <property type="match status" value="1"/>
</dbReference>
<dbReference type="EMBL" id="FPAG01000011">
    <property type="protein sequence ID" value="SFT15540.1"/>
    <property type="molecule type" value="Genomic_DNA"/>
</dbReference>
<reference evidence="5 6" key="1">
    <citation type="submission" date="2016-10" db="EMBL/GenBank/DDBJ databases">
        <authorList>
            <person name="de Groot N.N."/>
        </authorList>
    </citation>
    <scope>NUCLEOTIDE SEQUENCE [LARGE SCALE GENOMIC DNA]</scope>
    <source>
        <strain evidence="5 6">CGMCC 1.6114</strain>
    </source>
</reference>
<feature type="transmembrane region" description="Helical" evidence="1">
    <location>
        <begin position="134"/>
        <end position="152"/>
    </location>
</feature>
<dbReference type="Pfam" id="PF07635">
    <property type="entry name" value="PSCyt1"/>
    <property type="match status" value="1"/>
</dbReference>
<feature type="transmembrane region" description="Helical" evidence="1">
    <location>
        <begin position="73"/>
        <end position="92"/>
    </location>
</feature>
<feature type="transmembrane region" description="Helical" evidence="1">
    <location>
        <begin position="104"/>
        <end position="122"/>
    </location>
</feature>
<organism evidence="5 6">
    <name type="scientific">Zhouia amylolytica</name>
    <dbReference type="NCBI Taxonomy" id="376730"/>
    <lineage>
        <taxon>Bacteria</taxon>
        <taxon>Pseudomonadati</taxon>
        <taxon>Bacteroidota</taxon>
        <taxon>Flavobacteriia</taxon>
        <taxon>Flavobacteriales</taxon>
        <taxon>Flavobacteriaceae</taxon>
        <taxon>Zhouia</taxon>
    </lineage>
</organism>
<keyword evidence="1" id="KW-1133">Transmembrane helix</keyword>
<keyword evidence="1" id="KW-0812">Transmembrane</keyword>
<sequence>MKLKRHISVIAGLLIAQIAFADTGDAVSGITGFLGRLHPMILHLPIGAILLVFFLDVAGRVKKTYPKEIVRKGLAFSSFFAILAAVFGYFLSLEGGYEEKTLNLHLYTGILTALLITVLFLMSLSESSAVKRSFFPCFVLTLIAITVAGHYGSVLTHGSDFLTEHLQSKPEPDKVATVDSLHYFNDIVYPILDNKCISCHNPEKKKGDLSLKTMSEILKGGENGKVISAGDSKESMLVNVLHLPLEDDHHMPPKGKKQVTEEEAYLLSYWIDHGADFNNKVVAYQKNDTINKLLEAYVVEEEVEPEEADLADIRELMDNGFRVQKIVADKSFLSVKYLSKKIDKNAMRLLENVAEQVKELDLGGSDFNDDLGTYLEAFKNVRFLKLDNTLITDKVLVHLEEISKLKILNLHNTEVSEKGLSLLLEKLQPEKVYVWNTKMDDKALAMIAKSSNVELISGVFEGFNEDATLNPPEFNSNKSVFLDTVQVKLSSQVRNVQFYYTTDGSDPDSDSEPMPETLLIKEPLIFKAKAFKNDWLPSPVVTREYFKVKYVVEDFQLEKEPNKKYPGSGKLFDLVEGTTSFSDGKWAGFEGDDMVAEITLGEAKELENITISCLEDVSSWIFFPKSISVYTKDENGNYTKLSEQETSRRGDIMEDKKQRFTLNFPKTAIKNLKIVVNNYGKLPKWHDGAGSDAWLFIDEVLIW</sequence>
<evidence type="ECO:0000256" key="2">
    <source>
        <dbReference type="SAM" id="SignalP"/>
    </source>
</evidence>
<evidence type="ECO:0000313" key="6">
    <source>
        <dbReference type="Proteomes" id="UP000183209"/>
    </source>
</evidence>
<dbReference type="OrthoDB" id="1099022at2"/>
<dbReference type="InterPro" id="IPR019251">
    <property type="entry name" value="DUF2231_TM"/>
</dbReference>
<dbReference type="PANTHER" id="PTHR35889">
    <property type="entry name" value="CYCLOINULO-OLIGOSACCHARIDE FRUCTANOTRANSFERASE-RELATED"/>
    <property type="match status" value="1"/>
</dbReference>
<dbReference type="AlphaFoldDB" id="A0A1I6VP69"/>
<dbReference type="InterPro" id="IPR011429">
    <property type="entry name" value="Cyt_c_Planctomycete-type"/>
</dbReference>
<evidence type="ECO:0000256" key="1">
    <source>
        <dbReference type="SAM" id="Phobius"/>
    </source>
</evidence>